<feature type="domain" description="NADP-dependent oxidoreductase" evidence="4">
    <location>
        <begin position="17"/>
        <end position="271"/>
    </location>
</feature>
<dbReference type="InterPro" id="IPR023210">
    <property type="entry name" value="NADP_OxRdtase_dom"/>
</dbReference>
<gene>
    <name evidence="5" type="ORF">COU35_00830</name>
</gene>
<proteinExistence type="predicted"/>
<reference evidence="6" key="1">
    <citation type="submission" date="2017-09" db="EMBL/GenBank/DDBJ databases">
        <title>Depth-based differentiation of microbial function through sediment-hosted aquifers and enrichment of novel symbionts in the deep terrestrial subsurface.</title>
        <authorList>
            <person name="Probst A.J."/>
            <person name="Ladd B."/>
            <person name="Jarett J.K."/>
            <person name="Geller-Mcgrath D.E."/>
            <person name="Sieber C.M.K."/>
            <person name="Emerson J.B."/>
            <person name="Anantharaman K."/>
            <person name="Thomas B.C."/>
            <person name="Malmstrom R."/>
            <person name="Stieglmeier M."/>
            <person name="Klingl A."/>
            <person name="Woyke T."/>
            <person name="Ryan C.M."/>
            <person name="Banfield J.F."/>
        </authorList>
    </citation>
    <scope>NUCLEOTIDE SEQUENCE [LARGE SCALE GENOMIC DNA]</scope>
</reference>
<evidence type="ECO:0000259" key="4">
    <source>
        <dbReference type="Pfam" id="PF00248"/>
    </source>
</evidence>
<feature type="site" description="Lowers pKa of active site Tyr" evidence="3">
    <location>
        <position position="87"/>
    </location>
</feature>
<dbReference type="InterPro" id="IPR020471">
    <property type="entry name" value="AKR"/>
</dbReference>
<sequence>MEIQMKKLASGFTLPALALGTWGMGGRHERMADYPDEAKDIAAIQKAYELGIRRFDTAQMYAEGYSEEILGKALHDVARADIFVTSKVSPEHLQYEGVIRSLEESLERLNMEYLDLYLIHKPNHEIPISETMKAFDALMTQGRIKNIGVSNFSVESLQEAQACSMHPIRLNQVHYNLLFREPVTKGLLAYCQQNDIFLEAWRPVQQGSLCQQGTKIVDDMAAKYGKTPAQIAINWLLGQDHVVTLFKSSDIAHVKENIGALGWSLEPDDAALLSHDFPIQLDRSNAVQLG</sequence>
<feature type="binding site" evidence="2">
    <location>
        <position position="120"/>
    </location>
    <ligand>
        <name>substrate</name>
    </ligand>
</feature>
<dbReference type="Proteomes" id="UP000230154">
    <property type="component" value="Unassembled WGS sequence"/>
</dbReference>
<dbReference type="EMBL" id="PFCB01000009">
    <property type="protein sequence ID" value="PIR74701.1"/>
    <property type="molecule type" value="Genomic_DNA"/>
</dbReference>
<dbReference type="SUPFAM" id="SSF51430">
    <property type="entry name" value="NAD(P)-linked oxidoreductase"/>
    <property type="match status" value="1"/>
</dbReference>
<dbReference type="InterPro" id="IPR036812">
    <property type="entry name" value="NAD(P)_OxRdtase_dom_sf"/>
</dbReference>
<evidence type="ECO:0000256" key="1">
    <source>
        <dbReference type="PIRSR" id="PIRSR000097-1"/>
    </source>
</evidence>
<protein>
    <submittedName>
        <fullName evidence="5">Aldo/keto reductase</fullName>
    </submittedName>
</protein>
<evidence type="ECO:0000256" key="2">
    <source>
        <dbReference type="PIRSR" id="PIRSR000097-2"/>
    </source>
</evidence>
<feature type="active site" description="Proton donor" evidence="1">
    <location>
        <position position="61"/>
    </location>
</feature>
<accession>A0A2H0TRC5</accession>
<dbReference type="PIRSF" id="PIRSF000097">
    <property type="entry name" value="AKR"/>
    <property type="match status" value="1"/>
</dbReference>
<dbReference type="PRINTS" id="PR00069">
    <property type="entry name" value="ALDKETRDTASE"/>
</dbReference>
<dbReference type="Pfam" id="PF00248">
    <property type="entry name" value="Aldo_ket_red"/>
    <property type="match status" value="1"/>
</dbReference>
<name>A0A2H0TRC5_9BACT</name>
<dbReference type="PANTHER" id="PTHR43638">
    <property type="entry name" value="OXIDOREDUCTASE, ALDO/KETO REDUCTASE FAMILY PROTEIN"/>
    <property type="match status" value="1"/>
</dbReference>
<dbReference type="InterPro" id="IPR018170">
    <property type="entry name" value="Aldo/ket_reductase_CS"/>
</dbReference>
<dbReference type="PANTHER" id="PTHR43638:SF3">
    <property type="entry name" value="ALDEHYDE REDUCTASE"/>
    <property type="match status" value="1"/>
</dbReference>
<dbReference type="PROSITE" id="PS00062">
    <property type="entry name" value="ALDOKETO_REDUCTASE_2"/>
    <property type="match status" value="1"/>
</dbReference>
<dbReference type="Gene3D" id="3.20.20.100">
    <property type="entry name" value="NADP-dependent oxidoreductase domain"/>
    <property type="match status" value="1"/>
</dbReference>
<evidence type="ECO:0000313" key="6">
    <source>
        <dbReference type="Proteomes" id="UP000230154"/>
    </source>
</evidence>
<evidence type="ECO:0000256" key="3">
    <source>
        <dbReference type="PIRSR" id="PIRSR000097-3"/>
    </source>
</evidence>
<evidence type="ECO:0000313" key="5">
    <source>
        <dbReference type="EMBL" id="PIR74701.1"/>
    </source>
</evidence>
<dbReference type="CDD" id="cd19072">
    <property type="entry name" value="AKR_AKR3F1-like"/>
    <property type="match status" value="1"/>
</dbReference>
<dbReference type="GO" id="GO:0016491">
    <property type="term" value="F:oxidoreductase activity"/>
    <property type="evidence" value="ECO:0007669"/>
    <property type="project" value="InterPro"/>
</dbReference>
<comment type="caution">
    <text evidence="5">The sequence shown here is derived from an EMBL/GenBank/DDBJ whole genome shotgun (WGS) entry which is preliminary data.</text>
</comment>
<organism evidence="5 6">
    <name type="scientific">Candidatus Magasanikbacteria bacterium CG10_big_fil_rev_8_21_14_0_10_47_10</name>
    <dbReference type="NCBI Taxonomy" id="1974652"/>
    <lineage>
        <taxon>Bacteria</taxon>
        <taxon>Candidatus Magasanikiibacteriota</taxon>
    </lineage>
</organism>
<dbReference type="AlphaFoldDB" id="A0A2H0TRC5"/>